<dbReference type="Proteomes" id="UP000019364">
    <property type="component" value="Unassembled WGS sequence"/>
</dbReference>
<gene>
    <name evidence="2" type="ORF">JCM16418_305</name>
</gene>
<comment type="caution">
    <text evidence="2">The sequence shown here is derived from an EMBL/GenBank/DDBJ whole genome shotgun (WGS) entry which is preliminary data.</text>
</comment>
<protein>
    <submittedName>
        <fullName evidence="2">Xylose ABC transporter</fullName>
    </submittedName>
</protein>
<accession>W7YFQ5</accession>
<sequence length="71" mass="7952">MEVSTVQQVNPGDIKHKKRKKGYKQPWVLHFMVLPAAILVFIFSYIPMTGIIMAFQDYKPALGVSESLGSA</sequence>
<name>W7YFQ5_9BACL</name>
<organism evidence="2 3">
    <name type="scientific">Paenibacillus pini JCM 16418</name>
    <dbReference type="NCBI Taxonomy" id="1236976"/>
    <lineage>
        <taxon>Bacteria</taxon>
        <taxon>Bacillati</taxon>
        <taxon>Bacillota</taxon>
        <taxon>Bacilli</taxon>
        <taxon>Bacillales</taxon>
        <taxon>Paenibacillaceae</taxon>
        <taxon>Paenibacillus</taxon>
    </lineage>
</organism>
<proteinExistence type="predicted"/>
<keyword evidence="1" id="KW-0812">Transmembrane</keyword>
<evidence type="ECO:0000313" key="2">
    <source>
        <dbReference type="EMBL" id="GAF06353.1"/>
    </source>
</evidence>
<evidence type="ECO:0000313" key="3">
    <source>
        <dbReference type="Proteomes" id="UP000019364"/>
    </source>
</evidence>
<keyword evidence="1" id="KW-0472">Membrane</keyword>
<dbReference type="STRING" id="1236976.JCM16418_305"/>
<dbReference type="AlphaFoldDB" id="W7YFQ5"/>
<keyword evidence="3" id="KW-1185">Reference proteome</keyword>
<dbReference type="EMBL" id="BAVZ01000001">
    <property type="protein sequence ID" value="GAF06353.1"/>
    <property type="molecule type" value="Genomic_DNA"/>
</dbReference>
<keyword evidence="1" id="KW-1133">Transmembrane helix</keyword>
<dbReference type="eggNOG" id="COG4209">
    <property type="taxonomic scope" value="Bacteria"/>
</dbReference>
<feature type="transmembrane region" description="Helical" evidence="1">
    <location>
        <begin position="27"/>
        <end position="55"/>
    </location>
</feature>
<evidence type="ECO:0000256" key="1">
    <source>
        <dbReference type="SAM" id="Phobius"/>
    </source>
</evidence>
<reference evidence="2 3" key="1">
    <citation type="journal article" date="2014" name="Genome Announc.">
        <title>Draft Genome Sequence of Paenibacillus pini JCM 16418T, Isolated from the Rhizosphere of Pine Tree.</title>
        <authorList>
            <person name="Yuki M."/>
            <person name="Oshima K."/>
            <person name="Suda W."/>
            <person name="Oshida Y."/>
            <person name="Kitamura K."/>
            <person name="Iida Y."/>
            <person name="Hattori M."/>
            <person name="Ohkuma M."/>
        </authorList>
    </citation>
    <scope>NUCLEOTIDE SEQUENCE [LARGE SCALE GENOMIC DNA]</scope>
    <source>
        <strain evidence="2 3">JCM 16418</strain>
    </source>
</reference>